<comment type="catalytic activity">
    <reaction evidence="1">
        <text>Hydrolysis of terminal non-reducing N-acetyl-D-hexosamine residues in N-acetyl-beta-D-hexosaminides.</text>
        <dbReference type="EC" id="3.2.1.52"/>
    </reaction>
</comment>
<evidence type="ECO:0000259" key="9">
    <source>
        <dbReference type="Pfam" id="PF14845"/>
    </source>
</evidence>
<dbReference type="GO" id="GO:0005975">
    <property type="term" value="P:carbohydrate metabolic process"/>
    <property type="evidence" value="ECO:0007669"/>
    <property type="project" value="InterPro"/>
</dbReference>
<name>A0A146K6N2_9EUKA</name>
<evidence type="ECO:0000313" key="10">
    <source>
        <dbReference type="EMBL" id="JAP92058.1"/>
    </source>
</evidence>
<dbReference type="PANTHER" id="PTHR22600:SF21">
    <property type="entry name" value="BETA-HEXOSAMINIDASE A"/>
    <property type="match status" value="1"/>
</dbReference>
<evidence type="ECO:0000256" key="1">
    <source>
        <dbReference type="ARBA" id="ARBA00001231"/>
    </source>
</evidence>
<dbReference type="Pfam" id="PF14845">
    <property type="entry name" value="Glycohydro_20b2"/>
    <property type="match status" value="1"/>
</dbReference>
<keyword evidence="5" id="KW-0325">Glycoprotein</keyword>
<dbReference type="AlphaFoldDB" id="A0A146K6N2"/>
<evidence type="ECO:0000256" key="4">
    <source>
        <dbReference type="ARBA" id="ARBA00022801"/>
    </source>
</evidence>
<dbReference type="InterPro" id="IPR015883">
    <property type="entry name" value="Glyco_hydro_20_cat"/>
</dbReference>
<dbReference type="GO" id="GO:0030203">
    <property type="term" value="P:glycosaminoglycan metabolic process"/>
    <property type="evidence" value="ECO:0007669"/>
    <property type="project" value="TreeGrafter"/>
</dbReference>
<dbReference type="PRINTS" id="PR00738">
    <property type="entry name" value="GLHYDRLASE20"/>
</dbReference>
<keyword evidence="6" id="KW-0326">Glycosidase</keyword>
<dbReference type="InterPro" id="IPR017853">
    <property type="entry name" value="GH"/>
</dbReference>
<gene>
    <name evidence="10" type="ORF">TPC1_16118</name>
</gene>
<dbReference type="PIRSF" id="PIRSF001093">
    <property type="entry name" value="B-hxosamndse_ab_euk"/>
    <property type="match status" value="1"/>
</dbReference>
<dbReference type="EMBL" id="GDID01004548">
    <property type="protein sequence ID" value="JAP92058.1"/>
    <property type="molecule type" value="Transcribed_RNA"/>
</dbReference>
<evidence type="ECO:0000256" key="5">
    <source>
        <dbReference type="ARBA" id="ARBA00023180"/>
    </source>
</evidence>
<evidence type="ECO:0000256" key="7">
    <source>
        <dbReference type="PIRSR" id="PIRSR001093-1"/>
    </source>
</evidence>
<feature type="domain" description="Glycoside hydrolase family 20 catalytic" evidence="8">
    <location>
        <begin position="156"/>
        <end position="481"/>
    </location>
</feature>
<protein>
    <recommendedName>
        <fullName evidence="3">beta-N-acetylhexosaminidase</fullName>
        <ecNumber evidence="3">3.2.1.52</ecNumber>
    </recommendedName>
</protein>
<sequence length="524" mass="60816">FYCALFTLQVAPLPSEYDSNNVYFALSDVAFSCQYKNGKQCNQHINENFQFFKKLLYPRQLPYTSEEYKQLNVYDPIINVDGIIETDSELYDIMTLNESYTLNIINQTVKIYSQNHFGFSRALATLVQLADLYKPLEEDQKAYSIVNVSIKDEPAYKWRQILIDCSRHYQSLSSLEKQIDAMALTKLNVLHMHAVDAESFPVKFSNLPQSDLVKGAYHQSFYYSIKDLKSLQKYALMRGVILYLEFDLPGHVYSWRFADERIVANCPSKTNINNWAINPAYVVSYQYIRGVLQETLVDFFIDSGITPMVHLGGDEVVGACWEEDQEVNQYMIDNNLTTSELWQEFHNKVYQIIDEIMGDNNRYQVYWNDAMDNNNRFDEKSIVHYWEHTNKSAAIALNHKMIQSTHWYLDQMHPGDTNFYFFQDTWKDMYRIQILDGVPEDKHHLILGGGPCQWAEYIHEQSIGAHMYPRAIAVAEVLWTNPKNRQVTTQVEDRIEHLACKMYQAGLGVGPINPGKPCLGEISP</sequence>
<organism evidence="10">
    <name type="scientific">Trepomonas sp. PC1</name>
    <dbReference type="NCBI Taxonomy" id="1076344"/>
    <lineage>
        <taxon>Eukaryota</taxon>
        <taxon>Metamonada</taxon>
        <taxon>Diplomonadida</taxon>
        <taxon>Hexamitidae</taxon>
        <taxon>Hexamitinae</taxon>
        <taxon>Trepomonas</taxon>
    </lineage>
</organism>
<dbReference type="InterPro" id="IPR025705">
    <property type="entry name" value="Beta_hexosaminidase_sua/sub"/>
</dbReference>
<comment type="similarity">
    <text evidence="2">Belongs to the glycosyl hydrolase 20 family.</text>
</comment>
<evidence type="ECO:0000259" key="8">
    <source>
        <dbReference type="Pfam" id="PF00728"/>
    </source>
</evidence>
<proteinExistence type="inferred from homology"/>
<dbReference type="GO" id="GO:0016020">
    <property type="term" value="C:membrane"/>
    <property type="evidence" value="ECO:0007669"/>
    <property type="project" value="TreeGrafter"/>
</dbReference>
<evidence type="ECO:0000256" key="2">
    <source>
        <dbReference type="ARBA" id="ARBA00006285"/>
    </source>
</evidence>
<evidence type="ECO:0000256" key="3">
    <source>
        <dbReference type="ARBA" id="ARBA00012663"/>
    </source>
</evidence>
<dbReference type="InterPro" id="IPR029019">
    <property type="entry name" value="HEX_eukaryotic_N"/>
</dbReference>
<feature type="active site" description="Proton donor" evidence="7">
    <location>
        <position position="315"/>
    </location>
</feature>
<feature type="domain" description="Beta-hexosaminidase eukaryotic type N-terminal" evidence="9">
    <location>
        <begin position="11"/>
        <end position="129"/>
    </location>
</feature>
<dbReference type="Gene3D" id="3.30.379.10">
    <property type="entry name" value="Chitobiase/beta-hexosaminidase domain 2-like"/>
    <property type="match status" value="1"/>
</dbReference>
<dbReference type="Pfam" id="PF00728">
    <property type="entry name" value="Glyco_hydro_20"/>
    <property type="match status" value="1"/>
</dbReference>
<dbReference type="GO" id="GO:0004563">
    <property type="term" value="F:beta-N-acetylhexosaminidase activity"/>
    <property type="evidence" value="ECO:0007669"/>
    <property type="project" value="UniProtKB-EC"/>
</dbReference>
<feature type="non-terminal residue" evidence="10">
    <location>
        <position position="1"/>
    </location>
</feature>
<dbReference type="Gene3D" id="3.20.20.80">
    <property type="entry name" value="Glycosidases"/>
    <property type="match status" value="1"/>
</dbReference>
<dbReference type="InterPro" id="IPR029018">
    <property type="entry name" value="Hex-like_dom2"/>
</dbReference>
<dbReference type="SUPFAM" id="SSF51445">
    <property type="entry name" value="(Trans)glycosidases"/>
    <property type="match status" value="1"/>
</dbReference>
<dbReference type="SUPFAM" id="SSF55545">
    <property type="entry name" value="beta-N-acetylhexosaminidase-like domain"/>
    <property type="match status" value="1"/>
</dbReference>
<reference evidence="10" key="1">
    <citation type="submission" date="2015-07" db="EMBL/GenBank/DDBJ databases">
        <title>Adaptation to a free-living lifestyle via gene acquisitions in the diplomonad Trepomonas sp. PC1.</title>
        <authorList>
            <person name="Xu F."/>
            <person name="Jerlstrom-Hultqvist J."/>
            <person name="Kolisko M."/>
            <person name="Simpson A.G.B."/>
            <person name="Roger A.J."/>
            <person name="Svard S.G."/>
            <person name="Andersson J.O."/>
        </authorList>
    </citation>
    <scope>NUCLEOTIDE SEQUENCE</scope>
    <source>
        <strain evidence="10">PC1</strain>
    </source>
</reference>
<keyword evidence="4 10" id="KW-0378">Hydrolase</keyword>
<dbReference type="PANTHER" id="PTHR22600">
    <property type="entry name" value="BETA-HEXOSAMINIDASE"/>
    <property type="match status" value="1"/>
</dbReference>
<evidence type="ECO:0000256" key="6">
    <source>
        <dbReference type="ARBA" id="ARBA00023295"/>
    </source>
</evidence>
<dbReference type="EC" id="3.2.1.52" evidence="3"/>
<accession>A0A146K6N2</accession>